<evidence type="ECO:0000256" key="2">
    <source>
        <dbReference type="SAM" id="Phobius"/>
    </source>
</evidence>
<reference evidence="4" key="2">
    <citation type="submission" date="2010-07" db="EMBL/GenBank/DDBJ databases">
        <title>Complete genome sequence of Arthrobacter arilaitensis (strain DSM 16368 / CIP 108037 / JCM 13566 / Re117).</title>
        <authorList>
            <person name="Genoscope."/>
        </authorList>
    </citation>
    <scope>NUCLEOTIDE SEQUENCE [LARGE SCALE GENOMIC DNA]</scope>
    <source>
        <strain evidence="4">DSM 16368 / CIP 108037 / IAM 15318 / JCM 13566 / Re117</strain>
    </source>
</reference>
<organism evidence="3 4">
    <name type="scientific">Glutamicibacter arilaitensis (strain DSM 16368 / CIP 108037 / IAM 15318 / JCM 13566 / NCIMB 14258 / Re117)</name>
    <name type="common">Arthrobacter arilaitensis</name>
    <dbReference type="NCBI Taxonomy" id="861360"/>
    <lineage>
        <taxon>Bacteria</taxon>
        <taxon>Bacillati</taxon>
        <taxon>Actinomycetota</taxon>
        <taxon>Actinomycetes</taxon>
        <taxon>Micrococcales</taxon>
        <taxon>Micrococcaceae</taxon>
        <taxon>Glutamicibacter</taxon>
    </lineage>
</organism>
<sequence>MANQASCEWWQVNCNIGEGLKNLADSAITDFVQSLYDGAVAFVAQVSTFWMDTPSPDVDNAAVASLRDDMSWYVAGFAILGFLIGLIKLVMSQDVKNSLIGLGTPIVNLILAATAYATGIGLLLTASDEFSKWIVERSTGGDVDLTQMLTAGTALIASPGTAFLLFILLLLGAVINLLFMYFRDVMFLILSAFIVVLAAASGSEQGRQAWRKANGWLIALLLYKPVAAGIYSLGFRMLVEGSAPEGEEATVPEAMHSTLIALLILLLAALALPALIKFIVPAAGVGAGAFSGGAALGAGVTLAAGAAVLAGTGGAAAAAGGAGAAMGGGAGAVGGGSGAAAAAGGGSIAAGTAGGGTTAGGGGSTGGSAGASVSGSSGGGGSSASETISGTDGGSSASGAASGEAGSGSSAGGGSSASGSGSSTSGATSSGSPAASGGGAHSAAGGSDGAAAAPASSSSSSTPTGAGASTSTDSSGSGSSGNGVTSPGSAQNSTPPAGGPSGAKAPNKATEAMQKMSDVKGIANGANPSKLVDEDGE</sequence>
<keyword evidence="2" id="KW-0472">Membrane</keyword>
<keyword evidence="2" id="KW-1133">Transmembrane helix</keyword>
<keyword evidence="2" id="KW-0812">Transmembrane</keyword>
<protein>
    <submittedName>
        <fullName evidence="3">Hypothetical membrane protein</fullName>
    </submittedName>
</protein>
<feature type="transmembrane region" description="Helical" evidence="2">
    <location>
        <begin position="254"/>
        <end position="276"/>
    </location>
</feature>
<reference evidence="4" key="1">
    <citation type="journal article" date="2010" name="PLoS ONE">
        <title>The Arthrobacter arilaitensis Re117 genome sequence reveals its genetic adaptation to the surface of cheese.</title>
        <authorList>
            <person name="Monnet C."/>
            <person name="Loux V."/>
            <person name="Gibrat J.F."/>
            <person name="Spinnler E."/>
            <person name="Barbe V."/>
            <person name="Vacherie B."/>
            <person name="Gavory F."/>
            <person name="Gourbeyre E."/>
            <person name="Siguier P."/>
            <person name="Chandler M."/>
            <person name="Elleuch R."/>
            <person name="Irlinger F."/>
            <person name="Vallaeys T."/>
        </authorList>
    </citation>
    <scope>NUCLEOTIDE SEQUENCE</scope>
    <source>
        <strain evidence="4">DSM 16368 / CIP 108037 / IAM 15318 / JCM 13566 / Re117</strain>
    </source>
</reference>
<feature type="region of interest" description="Disordered" evidence="1">
    <location>
        <begin position="359"/>
        <end position="537"/>
    </location>
</feature>
<feature type="compositionally biased region" description="Low complexity" evidence="1">
    <location>
        <begin position="417"/>
        <end position="509"/>
    </location>
</feature>
<feature type="transmembrane region" description="Helical" evidence="2">
    <location>
        <begin position="106"/>
        <end position="127"/>
    </location>
</feature>
<feature type="compositionally biased region" description="Gly residues" evidence="1">
    <location>
        <begin position="405"/>
        <end position="416"/>
    </location>
</feature>
<evidence type="ECO:0000313" key="3">
    <source>
        <dbReference type="EMBL" id="CBT77207.1"/>
    </source>
</evidence>
<feature type="transmembrane region" description="Helical" evidence="2">
    <location>
        <begin position="148"/>
        <end position="179"/>
    </location>
</feature>
<name>A0ABP1U5E6_GLUAR</name>
<feature type="transmembrane region" description="Helical" evidence="2">
    <location>
        <begin position="72"/>
        <end position="91"/>
    </location>
</feature>
<feature type="compositionally biased region" description="Low complexity" evidence="1">
    <location>
        <begin position="394"/>
        <end position="404"/>
    </location>
</feature>
<evidence type="ECO:0000313" key="4">
    <source>
        <dbReference type="Proteomes" id="UP000006878"/>
    </source>
</evidence>
<feature type="transmembrane region" description="Helical" evidence="2">
    <location>
        <begin position="185"/>
        <end position="203"/>
    </location>
</feature>
<gene>
    <name evidence="3" type="ordered locus">AARI_30090</name>
</gene>
<feature type="compositionally biased region" description="Gly residues" evidence="1">
    <location>
        <begin position="359"/>
        <end position="369"/>
    </location>
</feature>
<dbReference type="EMBL" id="FQ311875">
    <property type="protein sequence ID" value="CBT77207.1"/>
    <property type="molecule type" value="Genomic_DNA"/>
</dbReference>
<dbReference type="Proteomes" id="UP000006878">
    <property type="component" value="Chromosome"/>
</dbReference>
<feature type="transmembrane region" description="Helical" evidence="2">
    <location>
        <begin position="215"/>
        <end position="234"/>
    </location>
</feature>
<keyword evidence="4" id="KW-1185">Reference proteome</keyword>
<proteinExistence type="predicted"/>
<evidence type="ECO:0000256" key="1">
    <source>
        <dbReference type="SAM" id="MobiDB-lite"/>
    </source>
</evidence>
<accession>A0ABP1U5E6</accession>